<organism evidence="11 12">
    <name type="scientific">Aquipuribacter hungaricus</name>
    <dbReference type="NCBI Taxonomy" id="545624"/>
    <lineage>
        <taxon>Bacteria</taxon>
        <taxon>Bacillati</taxon>
        <taxon>Actinomycetota</taxon>
        <taxon>Actinomycetes</taxon>
        <taxon>Micrococcales</taxon>
        <taxon>Intrasporangiaceae</taxon>
        <taxon>Aquipuribacter</taxon>
    </lineage>
</organism>
<comment type="subcellular location">
    <subcellularLocation>
        <location evidence="1">Cell membrane</location>
        <topology evidence="1">Multi-pass membrane protein</topology>
    </subcellularLocation>
</comment>
<evidence type="ECO:0000256" key="4">
    <source>
        <dbReference type="ARBA" id="ARBA00022475"/>
    </source>
</evidence>
<dbReference type="Proteomes" id="UP001595685">
    <property type="component" value="Unassembled WGS sequence"/>
</dbReference>
<evidence type="ECO:0000313" key="11">
    <source>
        <dbReference type="EMBL" id="MFC3689460.1"/>
    </source>
</evidence>
<dbReference type="PANTHER" id="PTHR43124:SF3">
    <property type="entry name" value="CHLORAMPHENICOL EFFLUX PUMP RV0191"/>
    <property type="match status" value="1"/>
</dbReference>
<evidence type="ECO:0000259" key="10">
    <source>
        <dbReference type="PROSITE" id="PS50850"/>
    </source>
</evidence>
<dbReference type="InterPro" id="IPR004812">
    <property type="entry name" value="Efflux_drug-R_Bcr/CmlA"/>
</dbReference>
<evidence type="ECO:0000313" key="12">
    <source>
        <dbReference type="Proteomes" id="UP001595685"/>
    </source>
</evidence>
<name>A0ABV7WIK5_9MICO</name>
<keyword evidence="7 9" id="KW-0472">Membrane</keyword>
<dbReference type="Pfam" id="PF07690">
    <property type="entry name" value="MFS_1"/>
    <property type="match status" value="1"/>
</dbReference>
<feature type="transmembrane region" description="Helical" evidence="9">
    <location>
        <begin position="387"/>
        <end position="410"/>
    </location>
</feature>
<feature type="transmembrane region" description="Helical" evidence="9">
    <location>
        <begin position="327"/>
        <end position="347"/>
    </location>
</feature>
<gene>
    <name evidence="11" type="ORF">ACFOLH_14005</name>
</gene>
<keyword evidence="3" id="KW-0813">Transport</keyword>
<feature type="transmembrane region" description="Helical" evidence="9">
    <location>
        <begin position="68"/>
        <end position="87"/>
    </location>
</feature>
<evidence type="ECO:0000256" key="5">
    <source>
        <dbReference type="ARBA" id="ARBA00022692"/>
    </source>
</evidence>
<dbReference type="Gene3D" id="1.20.1720.10">
    <property type="entry name" value="Multidrug resistance protein D"/>
    <property type="match status" value="1"/>
</dbReference>
<feature type="transmembrane region" description="Helical" evidence="9">
    <location>
        <begin position="359"/>
        <end position="381"/>
    </location>
</feature>
<keyword evidence="6 9" id="KW-1133">Transmembrane helix</keyword>
<keyword evidence="4" id="KW-1003">Cell membrane</keyword>
<evidence type="ECO:0000256" key="6">
    <source>
        <dbReference type="ARBA" id="ARBA00022989"/>
    </source>
</evidence>
<dbReference type="PANTHER" id="PTHR43124">
    <property type="entry name" value="PURINE EFFLUX PUMP PBUE"/>
    <property type="match status" value="1"/>
</dbReference>
<feature type="compositionally biased region" description="Polar residues" evidence="8">
    <location>
        <begin position="1"/>
        <end position="17"/>
    </location>
</feature>
<evidence type="ECO:0000256" key="7">
    <source>
        <dbReference type="ARBA" id="ARBA00023136"/>
    </source>
</evidence>
<proteinExistence type="inferred from homology"/>
<feature type="transmembrane region" description="Helical" evidence="9">
    <location>
        <begin position="271"/>
        <end position="292"/>
    </location>
</feature>
<dbReference type="SUPFAM" id="SSF103473">
    <property type="entry name" value="MFS general substrate transporter"/>
    <property type="match status" value="1"/>
</dbReference>
<dbReference type="InterPro" id="IPR036259">
    <property type="entry name" value="MFS_trans_sf"/>
</dbReference>
<keyword evidence="12" id="KW-1185">Reference proteome</keyword>
<comment type="caution">
    <text evidence="11">The sequence shown here is derived from an EMBL/GenBank/DDBJ whole genome shotgun (WGS) entry which is preliminary data.</text>
</comment>
<dbReference type="EMBL" id="JBHRWW010000010">
    <property type="protein sequence ID" value="MFC3689460.1"/>
    <property type="molecule type" value="Genomic_DNA"/>
</dbReference>
<feature type="domain" description="Major facilitator superfamily (MFS) profile" evidence="10">
    <location>
        <begin position="29"/>
        <end position="415"/>
    </location>
</feature>
<evidence type="ECO:0000256" key="3">
    <source>
        <dbReference type="ARBA" id="ARBA00022448"/>
    </source>
</evidence>
<dbReference type="InterPro" id="IPR005829">
    <property type="entry name" value="Sugar_transporter_CS"/>
</dbReference>
<reference evidence="12" key="1">
    <citation type="journal article" date="2019" name="Int. J. Syst. Evol. Microbiol.">
        <title>The Global Catalogue of Microorganisms (GCM) 10K type strain sequencing project: providing services to taxonomists for standard genome sequencing and annotation.</title>
        <authorList>
            <consortium name="The Broad Institute Genomics Platform"/>
            <consortium name="The Broad Institute Genome Sequencing Center for Infectious Disease"/>
            <person name="Wu L."/>
            <person name="Ma J."/>
        </authorList>
    </citation>
    <scope>NUCLEOTIDE SEQUENCE [LARGE SCALE GENOMIC DNA]</scope>
    <source>
        <strain evidence="12">NCAIM B.02333</strain>
    </source>
</reference>
<protein>
    <submittedName>
        <fullName evidence="11">Multidrug effflux MFS transporter</fullName>
    </submittedName>
</protein>
<sequence>MSTETLPPATRPSTRSSRAGFFSRLGPRELVLLAAITAAGPLTIDLYLPAYPTLAAEFGVAETQVQLTLTACVFGLALGQLVIGPVADRVGRRLPVVVGLALWSVSSLLVAAAPTLALLTVGRFVQGFVVAAGMVTARAILRDLSTGQNLARAFARMFLVVGAVPMVAPFLGSLILELTSWRGVFVLLAVIGVLLAVVTAVLLPETLPKAQRTPVPVSRLAGTYGRLLVDRAFIAPAMVASLAFAGLFVYINGSSFVLQEQYGVSQLQYGMVFGAVTLSLIAGSQASSVLVGRFGLLSVLRAAPVIGAVAIGSVFAVSMLGDLPLPVLIAGLVVAMGVVGFAMPAASAHVLGAQPAARAGLASGLVGVLQFAVGGAVSPLASVMGTVTASSMTGLMALLFAASAATAFAVRADAPAEESPATAT</sequence>
<dbReference type="PROSITE" id="PS50850">
    <property type="entry name" value="MFS"/>
    <property type="match status" value="1"/>
</dbReference>
<feature type="transmembrane region" description="Helical" evidence="9">
    <location>
        <begin position="181"/>
        <end position="203"/>
    </location>
</feature>
<evidence type="ECO:0000256" key="9">
    <source>
        <dbReference type="SAM" id="Phobius"/>
    </source>
</evidence>
<evidence type="ECO:0000256" key="1">
    <source>
        <dbReference type="ARBA" id="ARBA00004651"/>
    </source>
</evidence>
<dbReference type="NCBIfam" id="TIGR00710">
    <property type="entry name" value="efflux_Bcr_CflA"/>
    <property type="match status" value="1"/>
</dbReference>
<dbReference type="PROSITE" id="PS00216">
    <property type="entry name" value="SUGAR_TRANSPORT_1"/>
    <property type="match status" value="1"/>
</dbReference>
<dbReference type="InterPro" id="IPR050189">
    <property type="entry name" value="MFS_Efflux_Transporters"/>
</dbReference>
<comment type="similarity">
    <text evidence="2">Belongs to the major facilitator superfamily. Bcr/CmlA family.</text>
</comment>
<feature type="transmembrane region" description="Helical" evidence="9">
    <location>
        <begin position="94"/>
        <end position="118"/>
    </location>
</feature>
<accession>A0ABV7WIK5</accession>
<feature type="transmembrane region" description="Helical" evidence="9">
    <location>
        <begin position="299"/>
        <end position="321"/>
    </location>
</feature>
<keyword evidence="5 9" id="KW-0812">Transmembrane</keyword>
<evidence type="ECO:0000256" key="2">
    <source>
        <dbReference type="ARBA" id="ARBA00006236"/>
    </source>
</evidence>
<feature type="transmembrane region" description="Helical" evidence="9">
    <location>
        <begin position="30"/>
        <end position="48"/>
    </location>
</feature>
<feature type="transmembrane region" description="Helical" evidence="9">
    <location>
        <begin position="153"/>
        <end position="175"/>
    </location>
</feature>
<feature type="region of interest" description="Disordered" evidence="8">
    <location>
        <begin position="1"/>
        <end position="20"/>
    </location>
</feature>
<evidence type="ECO:0000256" key="8">
    <source>
        <dbReference type="SAM" id="MobiDB-lite"/>
    </source>
</evidence>
<feature type="transmembrane region" description="Helical" evidence="9">
    <location>
        <begin position="232"/>
        <end position="251"/>
    </location>
</feature>
<dbReference type="InterPro" id="IPR011701">
    <property type="entry name" value="MFS"/>
</dbReference>
<feature type="transmembrane region" description="Helical" evidence="9">
    <location>
        <begin position="124"/>
        <end position="141"/>
    </location>
</feature>
<dbReference type="RefSeq" id="WP_340294976.1">
    <property type="nucleotide sequence ID" value="NZ_JBBEOI010000196.1"/>
</dbReference>
<dbReference type="InterPro" id="IPR020846">
    <property type="entry name" value="MFS_dom"/>
</dbReference>
<dbReference type="CDD" id="cd17320">
    <property type="entry name" value="MFS_MdfA_MDR_like"/>
    <property type="match status" value="1"/>
</dbReference>